<evidence type="ECO:0000313" key="15">
    <source>
        <dbReference type="EMBL" id="RFM28855.1"/>
    </source>
</evidence>
<comment type="catalytic activity">
    <reaction evidence="11">
        <text>apo-[peptidyl-carrier protein] + CoA = holo-[peptidyl-carrier protein] + adenosine 3',5'-bisphosphate + H(+)</text>
        <dbReference type="Rhea" id="RHEA:46228"/>
        <dbReference type="Rhea" id="RHEA-COMP:11479"/>
        <dbReference type="Rhea" id="RHEA-COMP:11480"/>
        <dbReference type="ChEBI" id="CHEBI:15378"/>
        <dbReference type="ChEBI" id="CHEBI:29999"/>
        <dbReference type="ChEBI" id="CHEBI:57287"/>
        <dbReference type="ChEBI" id="CHEBI:58343"/>
        <dbReference type="ChEBI" id="CHEBI:64479"/>
    </reaction>
</comment>
<evidence type="ECO:0000313" key="16">
    <source>
        <dbReference type="Proteomes" id="UP000261284"/>
    </source>
</evidence>
<sequence length="230" mass="26777">MPLFFQQDINENTKLGIWHITEDAAFFEAKVPSHRDITHPHKRLQHLAGRYLLQALFPGFPYHEMLIADSRKPYLPDEQYHFSISHCGSHAAAIVSRTQRVGIDIEMVTPRVYNIRNKFLHSTEWARVQQAAPGQPQQEELLTVLWSAKEAVYKWWSFGSVDFSEAIRLDTFDYAPEGKMNGRFIRDTTYPLSLYWKLFPGMSLVWALEASIVSEERESRIDSRDDLSEF</sequence>
<gene>
    <name evidence="15" type="ORF">DXN05_08770</name>
</gene>
<dbReference type="AlphaFoldDB" id="A0A3E1NLQ0"/>
<evidence type="ECO:0000256" key="3">
    <source>
        <dbReference type="ARBA" id="ARBA00008342"/>
    </source>
</evidence>
<comment type="caution">
    <text evidence="15">The sequence shown here is derived from an EMBL/GenBank/DDBJ whole genome shotgun (WGS) entry which is preliminary data.</text>
</comment>
<name>A0A3E1NLQ0_9BACT</name>
<dbReference type="SUPFAM" id="SSF56214">
    <property type="entry name" value="4'-phosphopantetheinyl transferase"/>
    <property type="match status" value="2"/>
</dbReference>
<comment type="catalytic activity">
    <reaction evidence="10">
        <text>apo-[aryl-carrier protein] + CoA = holo-[aryl-carrier protein] + adenosine 3',5'-bisphosphate + H(+)</text>
        <dbReference type="Rhea" id="RHEA:48404"/>
        <dbReference type="Rhea" id="RHEA-COMP:15903"/>
        <dbReference type="Rhea" id="RHEA-COMP:17557"/>
        <dbReference type="ChEBI" id="CHEBI:15378"/>
        <dbReference type="ChEBI" id="CHEBI:29999"/>
        <dbReference type="ChEBI" id="CHEBI:57287"/>
        <dbReference type="ChEBI" id="CHEBI:58343"/>
        <dbReference type="ChEBI" id="CHEBI:64479"/>
    </reaction>
</comment>
<dbReference type="GO" id="GO:0000287">
    <property type="term" value="F:magnesium ion binding"/>
    <property type="evidence" value="ECO:0007669"/>
    <property type="project" value="InterPro"/>
</dbReference>
<evidence type="ECO:0000256" key="9">
    <source>
        <dbReference type="ARBA" id="ARBA00031996"/>
    </source>
</evidence>
<keyword evidence="6 15" id="KW-0808">Transferase</keyword>
<evidence type="ECO:0000256" key="13">
    <source>
        <dbReference type="PIRSR" id="PIRSR603542-2"/>
    </source>
</evidence>
<feature type="binding site" evidence="12">
    <location>
        <position position="50"/>
    </location>
    <ligand>
        <name>CoA</name>
        <dbReference type="ChEBI" id="CHEBI:57287"/>
    </ligand>
</feature>
<protein>
    <recommendedName>
        <fullName evidence="5">Enterobactin synthase component D</fullName>
    </recommendedName>
    <alternativeName>
        <fullName evidence="8">4'-phosphopantetheinyl transferase EntD</fullName>
    </alternativeName>
    <alternativeName>
        <fullName evidence="9">Enterochelin synthase D</fullName>
    </alternativeName>
</protein>
<dbReference type="GO" id="GO:0009239">
    <property type="term" value="P:enterobactin biosynthetic process"/>
    <property type="evidence" value="ECO:0007669"/>
    <property type="project" value="UniProtKB-KW"/>
</dbReference>
<feature type="binding site" evidence="12">
    <location>
        <position position="150"/>
    </location>
    <ligand>
        <name>CoA</name>
        <dbReference type="ChEBI" id="CHEBI:57287"/>
    </ligand>
</feature>
<feature type="binding site" evidence="13">
    <location>
        <position position="105"/>
    </location>
    <ligand>
        <name>Mg(2+)</name>
        <dbReference type="ChEBI" id="CHEBI:18420"/>
    </ligand>
</feature>
<dbReference type="OrthoDB" id="1190494at2"/>
<proteinExistence type="inferred from homology"/>
<evidence type="ECO:0000256" key="4">
    <source>
        <dbReference type="ARBA" id="ARBA00011503"/>
    </source>
</evidence>
<keyword evidence="16" id="KW-1185">Reference proteome</keyword>
<comment type="function">
    <text evidence="1">Involved in the biosynthesis of the siderophore enterobactin (enterochelin), which is a macrocyclic trimeric lactone of N-(2,3-dihydroxybenzoyl)-serine. The serine trilactone serves as a scaffolding for the three catechol functionalities that provide hexadentate coordination for the tightly ligated iron(2+) atoms. Plays an essential role in the assembly of the enterobactin by catalyzing the transfer of the 4'-phosphopantetheine (Ppant) moiety from coenzyme A to the apo-domains of both EntB (ArCP domain) and EntF (PCP domain) to yield their holo-forms which make them competent for the activation of 2,3-dihydroxybenzoate (DHB) and L-serine, respectively.</text>
</comment>
<evidence type="ECO:0000256" key="7">
    <source>
        <dbReference type="ARBA" id="ARBA00023191"/>
    </source>
</evidence>
<dbReference type="InterPro" id="IPR037143">
    <property type="entry name" value="4-PPantetheinyl_Trfase_dom_sf"/>
</dbReference>
<feature type="binding site" evidence="13">
    <location>
        <position position="104"/>
    </location>
    <ligand>
        <name>Mg(2+)</name>
        <dbReference type="ChEBI" id="CHEBI:18420"/>
    </ligand>
</feature>
<feature type="binding site" evidence="12">
    <location>
        <begin position="85"/>
        <end position="86"/>
    </location>
    <ligand>
        <name>CoA</name>
        <dbReference type="ChEBI" id="CHEBI:57287"/>
    </ligand>
</feature>
<evidence type="ECO:0000259" key="14">
    <source>
        <dbReference type="Pfam" id="PF01648"/>
    </source>
</evidence>
<feature type="binding site" evidence="13">
    <location>
        <position position="106"/>
    </location>
    <ligand>
        <name>Mg(2+)</name>
        <dbReference type="ChEBI" id="CHEBI:18420"/>
    </ligand>
</feature>
<dbReference type="Pfam" id="PF01648">
    <property type="entry name" value="ACPS"/>
    <property type="match status" value="1"/>
</dbReference>
<dbReference type="Proteomes" id="UP000261284">
    <property type="component" value="Unassembled WGS sequence"/>
</dbReference>
<feature type="domain" description="4'-phosphopantetheinyl transferase" evidence="14">
    <location>
        <begin position="100"/>
        <end position="165"/>
    </location>
</feature>
<dbReference type="EMBL" id="QTJU01000002">
    <property type="protein sequence ID" value="RFM28855.1"/>
    <property type="molecule type" value="Genomic_DNA"/>
</dbReference>
<evidence type="ECO:0000256" key="12">
    <source>
        <dbReference type="PIRSR" id="PIRSR603542-1"/>
    </source>
</evidence>
<dbReference type="PANTHER" id="PTHR38096">
    <property type="entry name" value="ENTEROBACTIN SYNTHASE COMPONENT D"/>
    <property type="match status" value="1"/>
</dbReference>
<dbReference type="InterPro" id="IPR003542">
    <property type="entry name" value="Enbac_synth_compD-like"/>
</dbReference>
<dbReference type="PANTHER" id="PTHR38096:SF1">
    <property type="entry name" value="ENTEROBACTIN SYNTHASE COMPONENT D"/>
    <property type="match status" value="1"/>
</dbReference>
<dbReference type="RefSeq" id="WP_116846843.1">
    <property type="nucleotide sequence ID" value="NZ_QTJU01000002.1"/>
</dbReference>
<evidence type="ECO:0000256" key="10">
    <source>
        <dbReference type="ARBA" id="ARBA00049176"/>
    </source>
</evidence>
<dbReference type="GO" id="GO:0005886">
    <property type="term" value="C:plasma membrane"/>
    <property type="evidence" value="ECO:0007669"/>
    <property type="project" value="TreeGrafter"/>
</dbReference>
<dbReference type="GO" id="GO:0009366">
    <property type="term" value="C:enterobactin synthetase complex"/>
    <property type="evidence" value="ECO:0007669"/>
    <property type="project" value="InterPro"/>
</dbReference>
<keyword evidence="7" id="KW-0259">Enterobactin biosynthesis</keyword>
<comment type="subunit">
    <text evidence="4">EntB, EntD, EntE, and EntF form a multienzyme complex called enterobactin synthase.</text>
</comment>
<dbReference type="InterPro" id="IPR008278">
    <property type="entry name" value="4-PPantetheinyl_Trfase_dom"/>
</dbReference>
<evidence type="ECO:0000256" key="6">
    <source>
        <dbReference type="ARBA" id="ARBA00022679"/>
    </source>
</evidence>
<evidence type="ECO:0000256" key="2">
    <source>
        <dbReference type="ARBA" id="ARBA00004993"/>
    </source>
</evidence>
<reference evidence="15 16" key="1">
    <citation type="submission" date="2018-08" db="EMBL/GenBank/DDBJ databases">
        <title>Chitinophagaceae sp. K23C18032701, a novel bacterium isolated from forest soil.</title>
        <authorList>
            <person name="Wang C."/>
        </authorList>
    </citation>
    <scope>NUCLEOTIDE SEQUENCE [LARGE SCALE GENOMIC DNA]</scope>
    <source>
        <strain evidence="15 16">K23C18032701</strain>
    </source>
</reference>
<evidence type="ECO:0000256" key="8">
    <source>
        <dbReference type="ARBA" id="ARBA00029894"/>
    </source>
</evidence>
<keyword evidence="13" id="KW-0479">Metal-binding</keyword>
<organism evidence="15 16">
    <name type="scientific">Deminuibacter soli</name>
    <dbReference type="NCBI Taxonomy" id="2291815"/>
    <lineage>
        <taxon>Bacteria</taxon>
        <taxon>Pseudomonadati</taxon>
        <taxon>Bacteroidota</taxon>
        <taxon>Chitinophagia</taxon>
        <taxon>Chitinophagales</taxon>
        <taxon>Chitinophagaceae</taxon>
        <taxon>Deminuibacter</taxon>
    </lineage>
</organism>
<dbReference type="GO" id="GO:0008897">
    <property type="term" value="F:holo-[acyl-carrier-protein] synthase activity"/>
    <property type="evidence" value="ECO:0007669"/>
    <property type="project" value="InterPro"/>
</dbReference>
<keyword evidence="13" id="KW-0460">Magnesium</keyword>
<dbReference type="Gene3D" id="3.90.470.20">
    <property type="entry name" value="4'-phosphopantetheinyl transferase domain"/>
    <property type="match status" value="1"/>
</dbReference>
<comment type="cofactor">
    <cofactor evidence="13">
        <name>Mg(2+)</name>
        <dbReference type="ChEBI" id="CHEBI:18420"/>
    </cofactor>
</comment>
<accession>A0A3E1NLQ0</accession>
<comment type="similarity">
    <text evidence="3">Belongs to the P-Pant transferase superfamily. EntD family.</text>
</comment>
<evidence type="ECO:0000256" key="1">
    <source>
        <dbReference type="ARBA" id="ARBA00003937"/>
    </source>
</evidence>
<feature type="binding site" evidence="12">
    <location>
        <position position="104"/>
    </location>
    <ligand>
        <name>CoA</name>
        <dbReference type="ChEBI" id="CHEBI:57287"/>
    </ligand>
</feature>
<feature type="binding site" evidence="12">
    <location>
        <position position="154"/>
    </location>
    <ligand>
        <name>CoA</name>
        <dbReference type="ChEBI" id="CHEBI:57287"/>
    </ligand>
</feature>
<evidence type="ECO:0000256" key="11">
    <source>
        <dbReference type="ARBA" id="ARBA00049191"/>
    </source>
</evidence>
<evidence type="ECO:0000256" key="5">
    <source>
        <dbReference type="ARBA" id="ARBA00019087"/>
    </source>
</evidence>
<comment type="pathway">
    <text evidence="2">Siderophore biosynthesis; enterobactin biosynthesis.</text>
</comment>